<keyword evidence="3" id="KW-1185">Reference proteome</keyword>
<comment type="caution">
    <text evidence="2">The sequence shown here is derived from an EMBL/GenBank/DDBJ whole genome shotgun (WGS) entry which is preliminary data.</text>
</comment>
<sequence length="76" mass="8574">MVTTKLIEVLKAKIAAVLKMSMLQRAAAAQTCVIDSVNIMQSLNDDRIHDAERIKKLEEKLDKAFLLIQNHIKTGR</sequence>
<protein>
    <submittedName>
        <fullName evidence="2">Uncharacterized protein</fullName>
    </submittedName>
</protein>
<evidence type="ECO:0000256" key="1">
    <source>
        <dbReference type="SAM" id="Coils"/>
    </source>
</evidence>
<organism evidence="2 3">
    <name type="scientific">Thalassotalea piscium</name>
    <dbReference type="NCBI Taxonomy" id="1230533"/>
    <lineage>
        <taxon>Bacteria</taxon>
        <taxon>Pseudomonadati</taxon>
        <taxon>Pseudomonadota</taxon>
        <taxon>Gammaproteobacteria</taxon>
        <taxon>Alteromonadales</taxon>
        <taxon>Colwelliaceae</taxon>
        <taxon>Thalassotalea</taxon>
    </lineage>
</organism>
<name>A0A7X0TT77_9GAMM</name>
<feature type="coiled-coil region" evidence="1">
    <location>
        <begin position="40"/>
        <end position="74"/>
    </location>
</feature>
<gene>
    <name evidence="2" type="ORF">HNQ55_001364</name>
</gene>
<dbReference type="Proteomes" id="UP000537141">
    <property type="component" value="Unassembled WGS sequence"/>
</dbReference>
<evidence type="ECO:0000313" key="2">
    <source>
        <dbReference type="EMBL" id="MBB6542864.1"/>
    </source>
</evidence>
<evidence type="ECO:0000313" key="3">
    <source>
        <dbReference type="Proteomes" id="UP000537141"/>
    </source>
</evidence>
<proteinExistence type="predicted"/>
<dbReference type="RefSeq" id="WP_184423675.1">
    <property type="nucleotide sequence ID" value="NZ_AP027362.1"/>
</dbReference>
<keyword evidence="1" id="KW-0175">Coiled coil</keyword>
<accession>A0A7X0TT77</accession>
<reference evidence="2 3" key="1">
    <citation type="submission" date="2020-08" db="EMBL/GenBank/DDBJ databases">
        <title>Genomic Encyclopedia of Type Strains, Phase IV (KMG-IV): sequencing the most valuable type-strain genomes for metagenomic binning, comparative biology and taxonomic classification.</title>
        <authorList>
            <person name="Goeker M."/>
        </authorList>
    </citation>
    <scope>NUCLEOTIDE SEQUENCE [LARGE SCALE GENOMIC DNA]</scope>
    <source>
        <strain evidence="2 3">DSM 26287</strain>
    </source>
</reference>
<dbReference type="EMBL" id="JACHHU010000008">
    <property type="protein sequence ID" value="MBB6542864.1"/>
    <property type="molecule type" value="Genomic_DNA"/>
</dbReference>
<dbReference type="AlphaFoldDB" id="A0A7X0TT77"/>